<proteinExistence type="predicted"/>
<dbReference type="EMBL" id="DRZC01000016">
    <property type="protein sequence ID" value="HHQ80028.1"/>
    <property type="molecule type" value="Genomic_DNA"/>
</dbReference>
<organism evidence="1">
    <name type="scientific">Fervidicoccus fontis</name>
    <dbReference type="NCBI Taxonomy" id="683846"/>
    <lineage>
        <taxon>Archaea</taxon>
        <taxon>Thermoproteota</taxon>
        <taxon>Thermoprotei</taxon>
        <taxon>Fervidicoccales</taxon>
        <taxon>Fervidicoccaceae</taxon>
        <taxon>Fervidicoccus</taxon>
    </lineage>
</organism>
<protein>
    <submittedName>
        <fullName evidence="1">Uncharacterized protein</fullName>
    </submittedName>
</protein>
<reference evidence="1" key="1">
    <citation type="journal article" date="2020" name="mSystems">
        <title>Genome- and Community-Level Interaction Insights into Carbon Utilization and Element Cycling Functions of Hydrothermarchaeota in Hydrothermal Sediment.</title>
        <authorList>
            <person name="Zhou Z."/>
            <person name="Liu Y."/>
            <person name="Xu W."/>
            <person name="Pan J."/>
            <person name="Luo Z.H."/>
            <person name="Li M."/>
        </authorList>
    </citation>
    <scope>NUCLEOTIDE SEQUENCE [LARGE SCALE GENOMIC DNA]</scope>
    <source>
        <strain evidence="1">SpSt-1116</strain>
    </source>
</reference>
<sequence length="72" mass="8195">MRDRVLEVSEDVAELRAVPNSMAGLRLGTKATLMARKVGRQRCSRTLKWAEQDLNAIRKGSVEEVQEWNSRP</sequence>
<comment type="caution">
    <text evidence="1">The sequence shown here is derived from an EMBL/GenBank/DDBJ whole genome shotgun (WGS) entry which is preliminary data.</text>
</comment>
<evidence type="ECO:0000313" key="1">
    <source>
        <dbReference type="EMBL" id="HHQ80028.1"/>
    </source>
</evidence>
<gene>
    <name evidence="1" type="ORF">ENM78_00975</name>
</gene>
<accession>A0A7J3ZJ13</accession>
<name>A0A7J3ZJ13_9CREN</name>
<dbReference type="AlphaFoldDB" id="A0A7J3ZJ13"/>